<dbReference type="GO" id="GO:0004850">
    <property type="term" value="F:uridine phosphorylase activity"/>
    <property type="evidence" value="ECO:0007669"/>
    <property type="project" value="RHEA"/>
</dbReference>
<comment type="catalytic activity">
    <reaction evidence="3">
        <text>adenosine + phosphate = alpha-D-ribose 1-phosphate + adenine</text>
        <dbReference type="Rhea" id="RHEA:27642"/>
        <dbReference type="ChEBI" id="CHEBI:16335"/>
        <dbReference type="ChEBI" id="CHEBI:16708"/>
        <dbReference type="ChEBI" id="CHEBI:43474"/>
        <dbReference type="ChEBI" id="CHEBI:57720"/>
        <dbReference type="EC" id="2.4.2.1"/>
    </reaction>
</comment>
<keyword evidence="2 3" id="KW-0808">Transferase</keyword>
<organism evidence="4 5">
    <name type="scientific">Nocardia fluminea</name>
    <dbReference type="NCBI Taxonomy" id="134984"/>
    <lineage>
        <taxon>Bacteria</taxon>
        <taxon>Bacillati</taxon>
        <taxon>Actinomycetota</taxon>
        <taxon>Actinomycetes</taxon>
        <taxon>Mycobacteriales</taxon>
        <taxon>Nocardiaceae</taxon>
        <taxon>Nocardia</taxon>
    </lineage>
</organism>
<comment type="catalytic activity">
    <reaction evidence="3">
        <text>cytidine + phosphate = cytosine + alpha-D-ribose 1-phosphate</text>
        <dbReference type="Rhea" id="RHEA:52540"/>
        <dbReference type="ChEBI" id="CHEBI:16040"/>
        <dbReference type="ChEBI" id="CHEBI:17562"/>
        <dbReference type="ChEBI" id="CHEBI:43474"/>
        <dbReference type="ChEBI" id="CHEBI:57720"/>
        <dbReference type="EC" id="2.4.2.2"/>
    </reaction>
</comment>
<comment type="catalytic activity">
    <reaction evidence="3">
        <text>guanosine + phosphate = alpha-D-ribose 1-phosphate + guanine</text>
        <dbReference type="Rhea" id="RHEA:13233"/>
        <dbReference type="ChEBI" id="CHEBI:16235"/>
        <dbReference type="ChEBI" id="CHEBI:16750"/>
        <dbReference type="ChEBI" id="CHEBI:43474"/>
        <dbReference type="ChEBI" id="CHEBI:57720"/>
        <dbReference type="EC" id="2.4.2.1"/>
    </reaction>
</comment>
<dbReference type="GO" id="GO:0005829">
    <property type="term" value="C:cytosol"/>
    <property type="evidence" value="ECO:0007669"/>
    <property type="project" value="TreeGrafter"/>
</dbReference>
<dbReference type="SUPFAM" id="SSF51182">
    <property type="entry name" value="RmlC-like cupins"/>
    <property type="match status" value="1"/>
</dbReference>
<dbReference type="InterPro" id="IPR014710">
    <property type="entry name" value="RmlC-like_jellyroll"/>
</dbReference>
<dbReference type="OrthoDB" id="9793848at2"/>
<dbReference type="Pfam" id="PF06865">
    <property type="entry name" value="Ppnp"/>
    <property type="match status" value="1"/>
</dbReference>
<dbReference type="AlphaFoldDB" id="A0A2N3WZT2"/>
<dbReference type="GO" id="GO:0004731">
    <property type="term" value="F:purine-nucleoside phosphorylase activity"/>
    <property type="evidence" value="ECO:0007669"/>
    <property type="project" value="UniProtKB-UniRule"/>
</dbReference>
<dbReference type="EC" id="2.4.2.1" evidence="3"/>
<dbReference type="Proteomes" id="UP000233766">
    <property type="component" value="Unassembled WGS sequence"/>
</dbReference>
<comment type="catalytic activity">
    <reaction evidence="3">
        <text>a purine D-ribonucleoside + phosphate = a purine nucleobase + alpha-D-ribose 1-phosphate</text>
        <dbReference type="Rhea" id="RHEA:19805"/>
        <dbReference type="ChEBI" id="CHEBI:26386"/>
        <dbReference type="ChEBI" id="CHEBI:43474"/>
        <dbReference type="ChEBI" id="CHEBI:57720"/>
        <dbReference type="ChEBI" id="CHEBI:142355"/>
        <dbReference type="EC" id="2.4.2.1"/>
    </reaction>
</comment>
<proteinExistence type="inferred from homology"/>
<reference evidence="4 5" key="1">
    <citation type="submission" date="2017-12" db="EMBL/GenBank/DDBJ databases">
        <title>Sequencing the genomes of 1000 Actinobacteria strains.</title>
        <authorList>
            <person name="Klenk H.-P."/>
        </authorList>
    </citation>
    <scope>NUCLEOTIDE SEQUENCE [LARGE SCALE GENOMIC DNA]</scope>
    <source>
        <strain evidence="4 5">DSM 44489</strain>
    </source>
</reference>
<dbReference type="InterPro" id="IPR011051">
    <property type="entry name" value="RmlC_Cupin_sf"/>
</dbReference>
<comment type="catalytic activity">
    <reaction evidence="3">
        <text>inosine + phosphate = alpha-D-ribose 1-phosphate + hypoxanthine</text>
        <dbReference type="Rhea" id="RHEA:27646"/>
        <dbReference type="ChEBI" id="CHEBI:17368"/>
        <dbReference type="ChEBI" id="CHEBI:17596"/>
        <dbReference type="ChEBI" id="CHEBI:43474"/>
        <dbReference type="ChEBI" id="CHEBI:57720"/>
        <dbReference type="EC" id="2.4.2.1"/>
    </reaction>
</comment>
<comment type="caution">
    <text evidence="4">The sequence shown here is derived from an EMBL/GenBank/DDBJ whole genome shotgun (WGS) entry which is preliminary data.</text>
</comment>
<evidence type="ECO:0000313" key="5">
    <source>
        <dbReference type="Proteomes" id="UP000233766"/>
    </source>
</evidence>
<evidence type="ECO:0000256" key="1">
    <source>
        <dbReference type="ARBA" id="ARBA00022676"/>
    </source>
</evidence>
<dbReference type="PANTHER" id="PTHR36540">
    <property type="entry name" value="PYRIMIDINE/PURINE NUCLEOSIDE PHOSPHORYLASE"/>
    <property type="match status" value="1"/>
</dbReference>
<name>A0A2N3WZT2_9NOCA</name>
<dbReference type="RefSeq" id="WP_101463847.1">
    <property type="nucleotide sequence ID" value="NZ_JBEZZV010000015.1"/>
</dbReference>
<keyword evidence="1 3" id="KW-0328">Glycosyltransferase</keyword>
<protein>
    <recommendedName>
        <fullName evidence="3">Pyrimidine/purine nucleoside phosphorylase</fullName>
        <ecNumber evidence="3">2.4.2.1</ecNumber>
        <ecNumber evidence="3">2.4.2.2</ecNumber>
    </recommendedName>
    <alternativeName>
        <fullName evidence="3">Adenosine phosphorylase</fullName>
    </alternativeName>
    <alternativeName>
        <fullName evidence="3">Cytidine phosphorylase</fullName>
    </alternativeName>
    <alternativeName>
        <fullName evidence="3">Guanosine phosphorylase</fullName>
    </alternativeName>
    <alternativeName>
        <fullName evidence="3">Inosine phosphorylase</fullName>
    </alternativeName>
    <alternativeName>
        <fullName evidence="3">Thymidine phosphorylase</fullName>
    </alternativeName>
    <alternativeName>
        <fullName evidence="3">Uridine phosphorylase</fullName>
    </alternativeName>
    <alternativeName>
        <fullName evidence="3">Xanthosine phosphorylase</fullName>
    </alternativeName>
</protein>
<dbReference type="InterPro" id="IPR009664">
    <property type="entry name" value="Ppnp"/>
</dbReference>
<dbReference type="EC" id="2.4.2.2" evidence="3"/>
<dbReference type="GO" id="GO:0009032">
    <property type="term" value="F:thymidine phosphorylase activity"/>
    <property type="evidence" value="ECO:0007669"/>
    <property type="project" value="RHEA"/>
</dbReference>
<keyword evidence="5" id="KW-1185">Reference proteome</keyword>
<comment type="catalytic activity">
    <reaction evidence="3">
        <text>thymidine + phosphate = 2-deoxy-alpha-D-ribose 1-phosphate + thymine</text>
        <dbReference type="Rhea" id="RHEA:16037"/>
        <dbReference type="ChEBI" id="CHEBI:17748"/>
        <dbReference type="ChEBI" id="CHEBI:17821"/>
        <dbReference type="ChEBI" id="CHEBI:43474"/>
        <dbReference type="ChEBI" id="CHEBI:57259"/>
        <dbReference type="EC" id="2.4.2.2"/>
    </reaction>
</comment>
<evidence type="ECO:0000256" key="3">
    <source>
        <dbReference type="HAMAP-Rule" id="MF_01537"/>
    </source>
</evidence>
<accession>A0A2N3WZT2</accession>
<dbReference type="EMBL" id="PJMW01000001">
    <property type="protein sequence ID" value="PKV99371.1"/>
    <property type="molecule type" value="Genomic_DNA"/>
</dbReference>
<evidence type="ECO:0000313" key="4">
    <source>
        <dbReference type="EMBL" id="PKV99371.1"/>
    </source>
</evidence>
<comment type="catalytic activity">
    <reaction evidence="3">
        <text>xanthosine + phosphate = alpha-D-ribose 1-phosphate + xanthine</text>
        <dbReference type="Rhea" id="RHEA:27638"/>
        <dbReference type="ChEBI" id="CHEBI:17712"/>
        <dbReference type="ChEBI" id="CHEBI:18107"/>
        <dbReference type="ChEBI" id="CHEBI:43474"/>
        <dbReference type="ChEBI" id="CHEBI:57720"/>
        <dbReference type="EC" id="2.4.2.1"/>
    </reaction>
</comment>
<gene>
    <name evidence="3" type="primary">ppnP</name>
    <name evidence="4" type="ORF">ATK86_1419</name>
</gene>
<dbReference type="GO" id="GO:0047975">
    <property type="term" value="F:guanosine phosphorylase activity"/>
    <property type="evidence" value="ECO:0007669"/>
    <property type="project" value="RHEA"/>
</dbReference>
<dbReference type="GeneID" id="97473524"/>
<comment type="catalytic activity">
    <reaction evidence="3">
        <text>uridine + phosphate = alpha-D-ribose 1-phosphate + uracil</text>
        <dbReference type="Rhea" id="RHEA:24388"/>
        <dbReference type="ChEBI" id="CHEBI:16704"/>
        <dbReference type="ChEBI" id="CHEBI:17568"/>
        <dbReference type="ChEBI" id="CHEBI:43474"/>
        <dbReference type="ChEBI" id="CHEBI:57720"/>
        <dbReference type="EC" id="2.4.2.2"/>
    </reaction>
</comment>
<comment type="similarity">
    <text evidence="3">Belongs to the nucleoside phosphorylase PpnP family.</text>
</comment>
<sequence>MSKFENVSVSKKANVYFDGKCVSYSLELPDGASVSVGVIQPSSLTFTTGAPEIMELVAGEANVTLAGTTEAVTYRAGESFKVPGDSSFDIEVVDTMHYVCYYG</sequence>
<dbReference type="Gene3D" id="2.60.120.10">
    <property type="entry name" value="Jelly Rolls"/>
    <property type="match status" value="1"/>
</dbReference>
<dbReference type="PANTHER" id="PTHR36540:SF1">
    <property type="entry name" value="PYRIMIDINE_PURINE NUCLEOSIDE PHOSPHORYLASE"/>
    <property type="match status" value="1"/>
</dbReference>
<dbReference type="HAMAP" id="MF_01537">
    <property type="entry name" value="Nucleos_phosphorylase_PpnP"/>
    <property type="match status" value="1"/>
</dbReference>
<comment type="function">
    <text evidence="3">Catalyzes the phosphorolysis of diverse nucleosides, yielding D-ribose 1-phosphate and the respective free bases. Can use uridine, adenosine, guanosine, cytidine, thymidine, inosine and xanthosine as substrates. Also catalyzes the reverse reactions.</text>
</comment>
<dbReference type="CDD" id="cd20296">
    <property type="entry name" value="cupin_PpnP-like"/>
    <property type="match status" value="1"/>
</dbReference>
<evidence type="ECO:0000256" key="2">
    <source>
        <dbReference type="ARBA" id="ARBA00022679"/>
    </source>
</evidence>